<dbReference type="PROSITE" id="PS01124">
    <property type="entry name" value="HTH_ARAC_FAMILY_2"/>
    <property type="match status" value="1"/>
</dbReference>
<dbReference type="SUPFAM" id="SSF46689">
    <property type="entry name" value="Homeodomain-like"/>
    <property type="match status" value="1"/>
</dbReference>
<dbReference type="CDD" id="cd06124">
    <property type="entry name" value="cupin_NimR-like_N"/>
    <property type="match status" value="1"/>
</dbReference>
<keyword evidence="1" id="KW-0805">Transcription regulation</keyword>
<evidence type="ECO:0000313" key="6">
    <source>
        <dbReference type="Proteomes" id="UP001617427"/>
    </source>
</evidence>
<protein>
    <submittedName>
        <fullName evidence="5">AraC family transcriptional regulator</fullName>
    </submittedName>
</protein>
<comment type="caution">
    <text evidence="5">The sequence shown here is derived from an EMBL/GenBank/DDBJ whole genome shotgun (WGS) entry which is preliminary data.</text>
</comment>
<keyword evidence="2" id="KW-0238">DNA-binding</keyword>
<gene>
    <name evidence="5" type="ORF">ACIPEN_10575</name>
</gene>
<evidence type="ECO:0000313" key="5">
    <source>
        <dbReference type="EMBL" id="MFJ3046268.1"/>
    </source>
</evidence>
<dbReference type="Pfam" id="PF02311">
    <property type="entry name" value="AraC_binding"/>
    <property type="match status" value="1"/>
</dbReference>
<evidence type="ECO:0000256" key="2">
    <source>
        <dbReference type="ARBA" id="ARBA00023125"/>
    </source>
</evidence>
<dbReference type="InterPro" id="IPR018060">
    <property type="entry name" value="HTH_AraC"/>
</dbReference>
<feature type="domain" description="HTH araC/xylS-type" evidence="4">
    <location>
        <begin position="164"/>
        <end position="261"/>
    </location>
</feature>
<dbReference type="SMART" id="SM00342">
    <property type="entry name" value="HTH_ARAC"/>
    <property type="match status" value="1"/>
</dbReference>
<dbReference type="InterPro" id="IPR014710">
    <property type="entry name" value="RmlC-like_jellyroll"/>
</dbReference>
<dbReference type="RefSeq" id="WP_050466752.1">
    <property type="nucleotide sequence ID" value="NZ_JBIUZV010000004.1"/>
</dbReference>
<name>A0ABW8EYP4_9BURK</name>
<evidence type="ECO:0000259" key="4">
    <source>
        <dbReference type="PROSITE" id="PS01124"/>
    </source>
</evidence>
<dbReference type="PANTHER" id="PTHR11019">
    <property type="entry name" value="HTH-TYPE TRANSCRIPTIONAL REGULATOR NIMR"/>
    <property type="match status" value="1"/>
</dbReference>
<dbReference type="PANTHER" id="PTHR11019:SF199">
    <property type="entry name" value="HTH-TYPE TRANSCRIPTIONAL REGULATOR NIMR"/>
    <property type="match status" value="1"/>
</dbReference>
<dbReference type="Gene3D" id="1.10.10.60">
    <property type="entry name" value="Homeodomain-like"/>
    <property type="match status" value="1"/>
</dbReference>
<dbReference type="SUPFAM" id="SSF51182">
    <property type="entry name" value="RmlC-like cupins"/>
    <property type="match status" value="1"/>
</dbReference>
<dbReference type="InterPro" id="IPR009057">
    <property type="entry name" value="Homeodomain-like_sf"/>
</dbReference>
<keyword evidence="3" id="KW-0804">Transcription</keyword>
<dbReference type="Proteomes" id="UP001617427">
    <property type="component" value="Unassembled WGS sequence"/>
</dbReference>
<evidence type="ECO:0000256" key="1">
    <source>
        <dbReference type="ARBA" id="ARBA00023015"/>
    </source>
</evidence>
<evidence type="ECO:0000256" key="3">
    <source>
        <dbReference type="ARBA" id="ARBA00023163"/>
    </source>
</evidence>
<dbReference type="InterPro" id="IPR011051">
    <property type="entry name" value="RmlC_Cupin_sf"/>
</dbReference>
<dbReference type="Pfam" id="PF12833">
    <property type="entry name" value="HTH_18"/>
    <property type="match status" value="1"/>
</dbReference>
<proteinExistence type="predicted"/>
<reference evidence="5 6" key="1">
    <citation type="submission" date="2024-10" db="EMBL/GenBank/DDBJ databases">
        <title>The Natural Products Discovery Center: Release of the First 8490 Sequenced Strains for Exploring Actinobacteria Biosynthetic Diversity.</title>
        <authorList>
            <person name="Kalkreuter E."/>
            <person name="Kautsar S.A."/>
            <person name="Yang D."/>
            <person name="Bader C.D."/>
            <person name="Teijaro C.N."/>
            <person name="Fluegel L."/>
            <person name="Davis C.M."/>
            <person name="Simpson J.R."/>
            <person name="Lauterbach L."/>
            <person name="Steele A.D."/>
            <person name="Gui C."/>
            <person name="Meng S."/>
            <person name="Li G."/>
            <person name="Viehrig K."/>
            <person name="Ye F."/>
            <person name="Su P."/>
            <person name="Kiefer A.F."/>
            <person name="Nichols A."/>
            <person name="Cepeda A.J."/>
            <person name="Yan W."/>
            <person name="Fan B."/>
            <person name="Jiang Y."/>
            <person name="Adhikari A."/>
            <person name="Zheng C.-J."/>
            <person name="Schuster L."/>
            <person name="Cowan T.M."/>
            <person name="Smanski M.J."/>
            <person name="Chevrette M.G."/>
            <person name="De Carvalho L.P.S."/>
            <person name="Shen B."/>
        </authorList>
    </citation>
    <scope>NUCLEOTIDE SEQUENCE [LARGE SCALE GENOMIC DNA]</scope>
    <source>
        <strain evidence="5 6">NPDC087045</strain>
    </source>
</reference>
<sequence>MSTLRACLIDFDPDCLEPAVVALRVHTSENECEVPFHTHSKGQLVVALHGAVTCETSQGMWIVPPQSGVWIPGGIAHSNRVTADGQVCFLFVAPEAASMPQSCCTLELNALVVQMIRHLADLPQDYTASSRTARLAALLTEELEQVKTQNLPLHLPIPSHSRLRGVARALAEQPSDRSTVADWAAHCAMSERSFARFVLAETGMTFGRWRQQIHIMVALQQLASGSSVQRVSQELGYESVSAFITMFRKALGKPPARYIAERQAA</sequence>
<accession>A0ABW8EYP4</accession>
<keyword evidence="6" id="KW-1185">Reference proteome</keyword>
<dbReference type="EMBL" id="JBIUZV010000004">
    <property type="protein sequence ID" value="MFJ3046268.1"/>
    <property type="molecule type" value="Genomic_DNA"/>
</dbReference>
<organism evidence="5 6">
    <name type="scientific">Herbaspirillum chlorophenolicum</name>
    <dbReference type="NCBI Taxonomy" id="211589"/>
    <lineage>
        <taxon>Bacteria</taxon>
        <taxon>Pseudomonadati</taxon>
        <taxon>Pseudomonadota</taxon>
        <taxon>Betaproteobacteria</taxon>
        <taxon>Burkholderiales</taxon>
        <taxon>Oxalobacteraceae</taxon>
        <taxon>Herbaspirillum</taxon>
    </lineage>
</organism>
<dbReference type="Gene3D" id="2.60.120.10">
    <property type="entry name" value="Jelly Rolls"/>
    <property type="match status" value="1"/>
</dbReference>
<dbReference type="InterPro" id="IPR003313">
    <property type="entry name" value="AraC-bd"/>
</dbReference>